<comment type="subcellular location">
    <subcellularLocation>
        <location evidence="7">Cell membrane</location>
        <topology evidence="7">Peripheral membrane protein</topology>
    </subcellularLocation>
    <subcellularLocation>
        <location evidence="1">Membrane</location>
    </subcellularLocation>
</comment>
<evidence type="ECO:0000313" key="8">
    <source>
        <dbReference type="EMBL" id="VYS74974.1"/>
    </source>
</evidence>
<name>A0A6N2R2L0_9FIRM</name>
<proteinExistence type="inferred from homology"/>
<keyword evidence="3 7" id="KW-0375">Hydrogen ion transport</keyword>
<dbReference type="NCBIfam" id="NF004403">
    <property type="entry name" value="PRK05758.2-4"/>
    <property type="match status" value="1"/>
</dbReference>
<comment type="function">
    <text evidence="7">This protein is part of the stalk that links CF(0) to CF(1). It either transmits conformational changes from CF(0) to CF(1) or is implicated in proton conduction.</text>
</comment>
<comment type="similarity">
    <text evidence="7">Belongs to the ATPase delta chain family.</text>
</comment>
<dbReference type="HAMAP" id="MF_01416">
    <property type="entry name" value="ATP_synth_delta_bact"/>
    <property type="match status" value="1"/>
</dbReference>
<dbReference type="Pfam" id="PF00213">
    <property type="entry name" value="OSCP"/>
    <property type="match status" value="1"/>
</dbReference>
<gene>
    <name evidence="7 8" type="primary">atpH</name>
    <name evidence="8" type="ORF">AULFYP135_00172</name>
</gene>
<dbReference type="GO" id="GO:0005886">
    <property type="term" value="C:plasma membrane"/>
    <property type="evidence" value="ECO:0007669"/>
    <property type="project" value="UniProtKB-SubCell"/>
</dbReference>
<sequence>MEGIVAQRYAASLFEVGVEQNCLDSFLEEMTALNEVFTQNEELVKLLHTPTVSKEEKLELVENIFGGKVSQYVLNFLKIMTEKGRMDQIFGVYNQFKLLYNKEKNIQEITAVTAIPLQGPLFDKLKEKLEQVTGKQVILTNQVDPSILGGVIIRMQDDQVDASVKTRLEDLKQHISAIIA</sequence>
<dbReference type="GO" id="GO:0046933">
    <property type="term" value="F:proton-transporting ATP synthase activity, rotational mechanism"/>
    <property type="evidence" value="ECO:0007669"/>
    <property type="project" value="UniProtKB-UniRule"/>
</dbReference>
<accession>A0A6N2R2L0</accession>
<keyword evidence="7" id="KW-0139">CF(1)</keyword>
<dbReference type="PANTHER" id="PTHR11910">
    <property type="entry name" value="ATP SYNTHASE DELTA CHAIN"/>
    <property type="match status" value="1"/>
</dbReference>
<evidence type="ECO:0000256" key="7">
    <source>
        <dbReference type="HAMAP-Rule" id="MF_01416"/>
    </source>
</evidence>
<evidence type="ECO:0000256" key="3">
    <source>
        <dbReference type="ARBA" id="ARBA00022781"/>
    </source>
</evidence>
<comment type="function">
    <text evidence="7">F(1)F(0) ATP synthase produces ATP from ADP in the presence of a proton or sodium gradient. F-type ATPases consist of two structural domains, F(1) containing the extramembraneous catalytic core and F(0) containing the membrane proton channel, linked together by a central stalk and a peripheral stalk. During catalysis, ATP synthesis in the catalytic domain of F(1) is coupled via a rotary mechanism of the central stalk subunits to proton translocation.</text>
</comment>
<evidence type="ECO:0000256" key="6">
    <source>
        <dbReference type="ARBA" id="ARBA00023310"/>
    </source>
</evidence>
<dbReference type="SUPFAM" id="SSF47928">
    <property type="entry name" value="N-terminal domain of the delta subunit of the F1F0-ATP synthase"/>
    <property type="match status" value="1"/>
</dbReference>
<dbReference type="PRINTS" id="PR00125">
    <property type="entry name" value="ATPASEDELTA"/>
</dbReference>
<protein>
    <recommendedName>
        <fullName evidence="7">ATP synthase subunit delta</fullName>
    </recommendedName>
    <alternativeName>
        <fullName evidence="7">ATP synthase F(1) sector subunit delta</fullName>
    </alternativeName>
    <alternativeName>
        <fullName evidence="7">F-type ATPase subunit delta</fullName>
        <shortName evidence="7">F-ATPase subunit delta</shortName>
    </alternativeName>
</protein>
<evidence type="ECO:0000256" key="5">
    <source>
        <dbReference type="ARBA" id="ARBA00023136"/>
    </source>
</evidence>
<dbReference type="NCBIfam" id="TIGR01145">
    <property type="entry name" value="ATP_synt_delta"/>
    <property type="match status" value="1"/>
</dbReference>
<dbReference type="AlphaFoldDB" id="A0A6N2R2L0"/>
<evidence type="ECO:0000256" key="1">
    <source>
        <dbReference type="ARBA" id="ARBA00004370"/>
    </source>
</evidence>
<dbReference type="EMBL" id="CACRSL010000003">
    <property type="protein sequence ID" value="VYS74974.1"/>
    <property type="molecule type" value="Genomic_DNA"/>
</dbReference>
<evidence type="ECO:0000256" key="4">
    <source>
        <dbReference type="ARBA" id="ARBA00023065"/>
    </source>
</evidence>
<organism evidence="8">
    <name type="scientific">uncultured Anaerotruncus sp</name>
    <dbReference type="NCBI Taxonomy" id="905011"/>
    <lineage>
        <taxon>Bacteria</taxon>
        <taxon>Bacillati</taxon>
        <taxon>Bacillota</taxon>
        <taxon>Clostridia</taxon>
        <taxon>Eubacteriales</taxon>
        <taxon>Oscillospiraceae</taxon>
        <taxon>Anaerotruncus</taxon>
        <taxon>environmental samples</taxon>
    </lineage>
</organism>
<keyword evidence="4 7" id="KW-0406">Ion transport</keyword>
<dbReference type="InterPro" id="IPR000711">
    <property type="entry name" value="ATPase_OSCP/dsu"/>
</dbReference>
<keyword evidence="6 7" id="KW-0066">ATP synthesis</keyword>
<dbReference type="GO" id="GO:0045259">
    <property type="term" value="C:proton-transporting ATP synthase complex"/>
    <property type="evidence" value="ECO:0007669"/>
    <property type="project" value="UniProtKB-KW"/>
</dbReference>
<keyword evidence="2 7" id="KW-0813">Transport</keyword>
<dbReference type="InterPro" id="IPR026015">
    <property type="entry name" value="ATP_synth_OSCP/delta_N_sf"/>
</dbReference>
<keyword evidence="7" id="KW-1003">Cell membrane</keyword>
<evidence type="ECO:0000256" key="2">
    <source>
        <dbReference type="ARBA" id="ARBA00022448"/>
    </source>
</evidence>
<keyword evidence="5 7" id="KW-0472">Membrane</keyword>
<dbReference type="Gene3D" id="1.10.520.20">
    <property type="entry name" value="N-terminal domain of the delta subunit of the F1F0-ATP synthase"/>
    <property type="match status" value="1"/>
</dbReference>
<reference evidence="8" key="1">
    <citation type="submission" date="2019-11" db="EMBL/GenBank/DDBJ databases">
        <authorList>
            <person name="Feng L."/>
        </authorList>
    </citation>
    <scope>NUCLEOTIDE SEQUENCE</scope>
    <source>
        <strain evidence="8">AundefinedLFYP135</strain>
    </source>
</reference>